<evidence type="ECO:0000256" key="1">
    <source>
        <dbReference type="ARBA" id="ARBA00007692"/>
    </source>
</evidence>
<evidence type="ECO:0000313" key="6">
    <source>
        <dbReference type="Proteomes" id="UP000008810"/>
    </source>
</evidence>
<dbReference type="Proteomes" id="UP000008810">
    <property type="component" value="Chromosome 3"/>
</dbReference>
<dbReference type="HOGENOM" id="CLU_034145_0_0_1"/>
<keyword evidence="3" id="KW-0809">Transit peptide</keyword>
<dbReference type="Gene3D" id="1.25.70.10">
    <property type="entry name" value="Transcription termination factor 3, mitochondrial"/>
    <property type="match status" value="1"/>
</dbReference>
<dbReference type="Gramene" id="KQK01897">
    <property type="protein sequence ID" value="KQK01897"/>
    <property type="gene ID" value="BRADI_3g59147v3"/>
</dbReference>
<dbReference type="EnsemblPlants" id="KQK01897">
    <property type="protein sequence ID" value="KQK01897"/>
    <property type="gene ID" value="BRADI_3g59147v3"/>
</dbReference>
<evidence type="ECO:0000256" key="2">
    <source>
        <dbReference type="ARBA" id="ARBA00022472"/>
    </source>
</evidence>
<dbReference type="InterPro" id="IPR003690">
    <property type="entry name" value="MTERF"/>
</dbReference>
<dbReference type="PANTHER" id="PTHR13068">
    <property type="entry name" value="CGI-12 PROTEIN-RELATED"/>
    <property type="match status" value="1"/>
</dbReference>
<gene>
    <name evidence="4" type="ORF">BRADI_3g59147v3</name>
</gene>
<dbReference type="eggNOG" id="KOG1267">
    <property type="taxonomic scope" value="Eukaryota"/>
</dbReference>
<dbReference type="GO" id="GO:0009658">
    <property type="term" value="P:chloroplast organization"/>
    <property type="evidence" value="ECO:0000318"/>
    <property type="project" value="GO_Central"/>
</dbReference>
<dbReference type="GO" id="GO:0003676">
    <property type="term" value="F:nucleic acid binding"/>
    <property type="evidence" value="ECO:0007669"/>
    <property type="project" value="InterPro"/>
</dbReference>
<dbReference type="InterPro" id="IPR038538">
    <property type="entry name" value="MTERF_sf"/>
</dbReference>
<reference evidence="4" key="2">
    <citation type="submission" date="2017-06" db="EMBL/GenBank/DDBJ databases">
        <title>WGS assembly of Brachypodium distachyon.</title>
        <authorList>
            <consortium name="The International Brachypodium Initiative"/>
            <person name="Lucas S."/>
            <person name="Harmon-Smith M."/>
            <person name="Lail K."/>
            <person name="Tice H."/>
            <person name="Grimwood J."/>
            <person name="Bruce D."/>
            <person name="Barry K."/>
            <person name="Shu S."/>
            <person name="Lindquist E."/>
            <person name="Wang M."/>
            <person name="Pitluck S."/>
            <person name="Vogel J.P."/>
            <person name="Garvin D.F."/>
            <person name="Mockler T.C."/>
            <person name="Schmutz J."/>
            <person name="Rokhsar D."/>
            <person name="Bevan M.W."/>
        </authorList>
    </citation>
    <scope>NUCLEOTIDE SEQUENCE</scope>
    <source>
        <strain evidence="4">Bd21</strain>
    </source>
</reference>
<reference evidence="4 5" key="1">
    <citation type="journal article" date="2010" name="Nature">
        <title>Genome sequencing and analysis of the model grass Brachypodium distachyon.</title>
        <authorList>
            <consortium name="International Brachypodium Initiative"/>
        </authorList>
    </citation>
    <scope>NUCLEOTIDE SEQUENCE [LARGE SCALE GENOMIC DNA]</scope>
    <source>
        <strain evidence="4 5">Bd21</strain>
    </source>
</reference>
<evidence type="ECO:0000313" key="5">
    <source>
        <dbReference type="EnsemblPlants" id="KQK01897"/>
    </source>
</evidence>
<keyword evidence="2" id="KW-0806">Transcription termination</keyword>
<evidence type="ECO:0000313" key="4">
    <source>
        <dbReference type="EMBL" id="KQK01897.1"/>
    </source>
</evidence>
<organism evidence="5">
    <name type="scientific">Brachypodium distachyon</name>
    <name type="common">Purple false brome</name>
    <name type="synonym">Trachynia distachya</name>
    <dbReference type="NCBI Taxonomy" id="15368"/>
    <lineage>
        <taxon>Eukaryota</taxon>
        <taxon>Viridiplantae</taxon>
        <taxon>Streptophyta</taxon>
        <taxon>Embryophyta</taxon>
        <taxon>Tracheophyta</taxon>
        <taxon>Spermatophyta</taxon>
        <taxon>Magnoliopsida</taxon>
        <taxon>Liliopsida</taxon>
        <taxon>Poales</taxon>
        <taxon>Poaceae</taxon>
        <taxon>BOP clade</taxon>
        <taxon>Pooideae</taxon>
        <taxon>Stipodae</taxon>
        <taxon>Brachypodieae</taxon>
        <taxon>Brachypodium</taxon>
    </lineage>
</organism>
<dbReference type="InParanoid" id="I1IF78"/>
<dbReference type="GO" id="GO:0009507">
    <property type="term" value="C:chloroplast"/>
    <property type="evidence" value="ECO:0000318"/>
    <property type="project" value="GO_Central"/>
</dbReference>
<dbReference type="AlphaFoldDB" id="I1IF78"/>
<dbReference type="OrthoDB" id="637682at2759"/>
<reference evidence="5" key="3">
    <citation type="submission" date="2018-08" db="UniProtKB">
        <authorList>
            <consortium name="EnsemblPlants"/>
        </authorList>
    </citation>
    <scope>IDENTIFICATION</scope>
    <source>
        <strain evidence="5">cv. Bd21</strain>
    </source>
</reference>
<accession>I1IF78</accession>
<dbReference type="GO" id="GO:0006353">
    <property type="term" value="P:DNA-templated transcription termination"/>
    <property type="evidence" value="ECO:0007669"/>
    <property type="project" value="UniProtKB-KW"/>
</dbReference>
<dbReference type="FunFam" id="1.25.70.10:FF:000001">
    <property type="entry name" value="Mitochondrial transcription termination factor-like"/>
    <property type="match status" value="1"/>
</dbReference>
<keyword evidence="6" id="KW-1185">Reference proteome</keyword>
<evidence type="ECO:0000256" key="3">
    <source>
        <dbReference type="ARBA" id="ARBA00022946"/>
    </source>
</evidence>
<protein>
    <submittedName>
        <fullName evidence="4 5">Uncharacterized protein</fullName>
    </submittedName>
</protein>
<name>I1IF78_BRADI</name>
<proteinExistence type="inferred from homology"/>
<dbReference type="PANTHER" id="PTHR13068:SF35">
    <property type="entry name" value="MITOCHONDRIAL TRANSCRIPTION TERMINATION FACTOR FAMILY PROTEIN"/>
    <property type="match status" value="1"/>
</dbReference>
<keyword evidence="2" id="KW-0805">Transcription regulation</keyword>
<dbReference type="SMART" id="SM00733">
    <property type="entry name" value="Mterf"/>
    <property type="match status" value="4"/>
</dbReference>
<dbReference type="Pfam" id="PF02536">
    <property type="entry name" value="mTERF"/>
    <property type="match status" value="1"/>
</dbReference>
<dbReference type="EMBL" id="CM000882">
    <property type="protein sequence ID" value="KQK01897.1"/>
    <property type="molecule type" value="Genomic_DNA"/>
</dbReference>
<dbReference type="STRING" id="15368.I1IF78"/>
<sequence length="385" mass="43044">MLRLQKQFLSLRCAATPGFFSVRLALLSTAASAASPPSVRFAAEDYLVTTCGLTRDLARKSTKYISHWKCTSNADSVLAFLGGAPLCLSKADIAKVVAVDPRILNCSVEKNLKIRIASFRSHGLSDAQVQTFARTAPYVLRSFNVQERLGFWLPFLGSPEMFLRIVRRNFYILTSDLEKVVKPNIELLQECGLTACVIAKMCIPSTGLLTRNPEAVRSILARADKLGVPRNSPMFRHAVTTMMALGTETMAAKLKFFSETLGCSEAEVINMVRRNPVVLRCSREKIRNVSEFLTNVVRIDARCTLSRPTMLMYSLECRLVPRYYVMKVLQEKGLIQKDITFYTLLTLGDELFRCRYIHPHKDVLPGLDDEYTNACQGKLPAGVAL</sequence>
<keyword evidence="2" id="KW-0804">Transcription</keyword>
<comment type="similarity">
    <text evidence="1">Belongs to the mTERF family.</text>
</comment>
<dbReference type="OMA" id="KMCVSNP"/>